<dbReference type="PANTHER" id="PTHR33175:SF3">
    <property type="entry name" value="DNA-BINDING PROTEIN HU-BETA"/>
    <property type="match status" value="1"/>
</dbReference>
<dbReference type="SUPFAM" id="SSF47729">
    <property type="entry name" value="IHF-like DNA-binding proteins"/>
    <property type="match status" value="1"/>
</dbReference>
<keyword evidence="5" id="KW-1185">Reference proteome</keyword>
<dbReference type="RefSeq" id="WP_393173709.1">
    <property type="nucleotide sequence ID" value="NZ_JBICRM010000034.1"/>
</dbReference>
<dbReference type="InterPro" id="IPR010992">
    <property type="entry name" value="IHF-like_DNA-bd_dom_sf"/>
</dbReference>
<evidence type="ECO:0000256" key="2">
    <source>
        <dbReference type="ARBA" id="ARBA00023125"/>
    </source>
</evidence>
<sequence>MSDNNRNLSDIAAIVADATGLEAKDATKAVKATIFAIEQEVAKGNKVQFVNFGSFSLVHHEARTARNPSTGDEVDVPEKWKPKFSVGQGFLGLIQQTQKAAKN</sequence>
<evidence type="ECO:0000256" key="1">
    <source>
        <dbReference type="ARBA" id="ARBA00023067"/>
    </source>
</evidence>
<gene>
    <name evidence="4" type="ORF">ACFLIM_38930</name>
</gene>
<organism evidence="4 5">
    <name type="scientific">Nonomuraea marmarensis</name>
    <dbReference type="NCBI Taxonomy" id="3351344"/>
    <lineage>
        <taxon>Bacteria</taxon>
        <taxon>Bacillati</taxon>
        <taxon>Actinomycetota</taxon>
        <taxon>Actinomycetes</taxon>
        <taxon>Streptosporangiales</taxon>
        <taxon>Streptosporangiaceae</taxon>
        <taxon>Nonomuraea</taxon>
    </lineage>
</organism>
<evidence type="ECO:0000313" key="5">
    <source>
        <dbReference type="Proteomes" id="UP001603978"/>
    </source>
</evidence>
<proteinExistence type="inferred from homology"/>
<comment type="similarity">
    <text evidence="3">Belongs to the bacterial histone-like protein family.</text>
</comment>
<dbReference type="PANTHER" id="PTHR33175">
    <property type="entry name" value="DNA-BINDING PROTEIN HU"/>
    <property type="match status" value="1"/>
</dbReference>
<dbReference type="Pfam" id="PF00216">
    <property type="entry name" value="Bac_DNA_binding"/>
    <property type="match status" value="1"/>
</dbReference>
<dbReference type="SMART" id="SM00411">
    <property type="entry name" value="BHL"/>
    <property type="match status" value="1"/>
</dbReference>
<evidence type="ECO:0000313" key="4">
    <source>
        <dbReference type="EMBL" id="MFG1709183.1"/>
    </source>
</evidence>
<keyword evidence="2 4" id="KW-0238">DNA-binding</keyword>
<dbReference type="CDD" id="cd13831">
    <property type="entry name" value="HU"/>
    <property type="match status" value="1"/>
</dbReference>
<dbReference type="GO" id="GO:0003677">
    <property type="term" value="F:DNA binding"/>
    <property type="evidence" value="ECO:0007669"/>
    <property type="project" value="UniProtKB-KW"/>
</dbReference>
<dbReference type="PRINTS" id="PR01727">
    <property type="entry name" value="DNABINDINGHU"/>
</dbReference>
<name>A0ABW7AQ67_9ACTN</name>
<accession>A0ABW7AQ67</accession>
<evidence type="ECO:0000256" key="3">
    <source>
        <dbReference type="RuleBase" id="RU003939"/>
    </source>
</evidence>
<dbReference type="Proteomes" id="UP001603978">
    <property type="component" value="Unassembled WGS sequence"/>
</dbReference>
<reference evidence="4 5" key="1">
    <citation type="submission" date="2024-10" db="EMBL/GenBank/DDBJ databases">
        <authorList>
            <person name="Topkara A.R."/>
            <person name="Saygin H."/>
        </authorList>
    </citation>
    <scope>NUCLEOTIDE SEQUENCE [LARGE SCALE GENOMIC DNA]</scope>
    <source>
        <strain evidence="4 5">M3C6</strain>
    </source>
</reference>
<keyword evidence="1" id="KW-0226">DNA condensation</keyword>
<dbReference type="EMBL" id="JBICRM010000034">
    <property type="protein sequence ID" value="MFG1709183.1"/>
    <property type="molecule type" value="Genomic_DNA"/>
</dbReference>
<protein>
    <submittedName>
        <fullName evidence="4">HU family DNA-binding protein</fullName>
    </submittedName>
</protein>
<dbReference type="InterPro" id="IPR000119">
    <property type="entry name" value="Hist_DNA-bd"/>
</dbReference>
<comment type="caution">
    <text evidence="4">The sequence shown here is derived from an EMBL/GenBank/DDBJ whole genome shotgun (WGS) entry which is preliminary data.</text>
</comment>
<dbReference type="Gene3D" id="4.10.520.10">
    <property type="entry name" value="IHF-like DNA-binding proteins"/>
    <property type="match status" value="1"/>
</dbReference>